<dbReference type="RefSeq" id="WP_243305126.1">
    <property type="nucleotide sequence ID" value="NZ_JALGBI010000001.1"/>
</dbReference>
<dbReference type="InterPro" id="IPR050266">
    <property type="entry name" value="AB_hydrolase_sf"/>
</dbReference>
<dbReference type="Gene3D" id="3.40.50.1820">
    <property type="entry name" value="alpha/beta hydrolase"/>
    <property type="match status" value="1"/>
</dbReference>
<dbReference type="InterPro" id="IPR000073">
    <property type="entry name" value="AB_hydrolase_1"/>
</dbReference>
<reference evidence="3" key="1">
    <citation type="submission" date="2022-03" db="EMBL/GenBank/DDBJ databases">
        <authorList>
            <person name="Woo C.Y."/>
        </authorList>
    </citation>
    <scope>NUCLEOTIDE SEQUENCE</scope>
    <source>
        <strain evidence="3">CYS-02</strain>
    </source>
</reference>
<dbReference type="PRINTS" id="PR00412">
    <property type="entry name" value="EPOXHYDRLASE"/>
</dbReference>
<dbReference type="PANTHER" id="PTHR43798">
    <property type="entry name" value="MONOACYLGLYCEROL LIPASE"/>
    <property type="match status" value="1"/>
</dbReference>
<keyword evidence="4" id="KW-1185">Reference proteome</keyword>
<dbReference type="SUPFAM" id="SSF53474">
    <property type="entry name" value="alpha/beta-Hydrolases"/>
    <property type="match status" value="1"/>
</dbReference>
<evidence type="ECO:0000313" key="3">
    <source>
        <dbReference type="EMBL" id="MCJ0762665.1"/>
    </source>
</evidence>
<evidence type="ECO:0000259" key="2">
    <source>
        <dbReference type="Pfam" id="PF12697"/>
    </source>
</evidence>
<gene>
    <name evidence="3" type="ORF">MMF98_05510</name>
</gene>
<comment type="caution">
    <text evidence="3">The sequence shown here is derived from an EMBL/GenBank/DDBJ whole genome shotgun (WGS) entry which is preliminary data.</text>
</comment>
<dbReference type="Pfam" id="PF12697">
    <property type="entry name" value="Abhydrolase_6"/>
    <property type="match status" value="1"/>
</dbReference>
<evidence type="ECO:0000256" key="1">
    <source>
        <dbReference type="ARBA" id="ARBA00022801"/>
    </source>
</evidence>
<dbReference type="GO" id="GO:0016020">
    <property type="term" value="C:membrane"/>
    <property type="evidence" value="ECO:0007669"/>
    <property type="project" value="TreeGrafter"/>
</dbReference>
<dbReference type="AlphaFoldDB" id="A0A9X2AME4"/>
<dbReference type="EMBL" id="JALGBI010000001">
    <property type="protein sequence ID" value="MCJ0762665.1"/>
    <property type="molecule type" value="Genomic_DNA"/>
</dbReference>
<dbReference type="GO" id="GO:0016787">
    <property type="term" value="F:hydrolase activity"/>
    <property type="evidence" value="ECO:0007669"/>
    <property type="project" value="UniProtKB-KW"/>
</dbReference>
<sequence length="289" mass="30527">MIITSPVGMQSLPQSEVARLDARFPTRSVPVNGDVVSVRECGAGPVVVCLHGIGSGAASWLDTALLLVPHVRLIAWDAPGYGESTPLIPEAPTAADYAQRLHALLDAMEIDSCVLVGHSLGALTAAFAARAGSPLVARITRLVLLDPTGGYGAPVRAEARQRVHTERLNTLATLGIAGMAAQRSGRLLSENASELARQWVRWNMSRLNDHGYRQAVELLCGGDLVSDLPPAMPVRVACGSLDVVTPPTWCDEVARKCGVPLELIAGAGHASYVEKPELVAAMLRETLPS</sequence>
<evidence type="ECO:0000313" key="4">
    <source>
        <dbReference type="Proteomes" id="UP001139447"/>
    </source>
</evidence>
<dbReference type="PANTHER" id="PTHR43798:SF31">
    <property type="entry name" value="AB HYDROLASE SUPERFAMILY PROTEIN YCLE"/>
    <property type="match status" value="1"/>
</dbReference>
<organism evidence="3 4">
    <name type="scientific">Variovorax terrae</name>
    <dbReference type="NCBI Taxonomy" id="2923278"/>
    <lineage>
        <taxon>Bacteria</taxon>
        <taxon>Pseudomonadati</taxon>
        <taxon>Pseudomonadota</taxon>
        <taxon>Betaproteobacteria</taxon>
        <taxon>Burkholderiales</taxon>
        <taxon>Comamonadaceae</taxon>
        <taxon>Variovorax</taxon>
    </lineage>
</organism>
<dbReference type="InterPro" id="IPR029058">
    <property type="entry name" value="AB_hydrolase_fold"/>
</dbReference>
<accession>A0A9X2AME4</accession>
<keyword evidence="1 3" id="KW-0378">Hydrolase</keyword>
<proteinExistence type="predicted"/>
<feature type="domain" description="AB hydrolase-1" evidence="2">
    <location>
        <begin position="47"/>
        <end position="281"/>
    </location>
</feature>
<dbReference type="Proteomes" id="UP001139447">
    <property type="component" value="Unassembled WGS sequence"/>
</dbReference>
<dbReference type="InterPro" id="IPR000639">
    <property type="entry name" value="Epox_hydrolase-like"/>
</dbReference>
<name>A0A9X2AME4_9BURK</name>
<protein>
    <submittedName>
        <fullName evidence="3">Alpha/beta hydrolase</fullName>
    </submittedName>
</protein>